<sequence>MLGSQTQTSPKESSRLSSEKARIKSRYFMTWRWHFYAGLYVIPFILMLSLTGLVMLFDDEIEQARYQDELVVMPESSKVPVSQQLESVQASYPSGQVTQYIPAAETNLVNKFSVRLEDGSSVFVTVNPYSGQVLGEIDRSDSWYQLANEIHGTLLIGQWGDYLIEVSASLSILLLVTGIYLWLPRDNASKAGFLKVRFTSGTRILMRDLHANLGGVLSVVLLFFVISGLAWAGVWGSKLVQAWNTFPTYYTWGDKPESQLTHADLNHGSEEEMPWNLEQAPLPESTGHVHGSEDHAHHEHSSYDISQSIGIDSIVEQAQRLGFTQFNLFLPQSETGVYTLAANSMAGDISDPRKDKTTHIDQYTGKVLVDVTWEDYSPFAKFMAAGVSLHQGDVSVVNKILNVVFCVAFIAISITGIVMWWIRRPAGKTRVGIPPRFESDGIWKVGAVTLAMVAVFFPLAAVTIVLFGVIDWYVFRQKMEASAA</sequence>
<reference evidence="2" key="1">
    <citation type="journal article" date="2015" name="BMC Genomics">
        <title>Genome mining reveals unlocked bioactive potential of marine Gram-negative bacteria.</title>
        <authorList>
            <person name="Machado H."/>
            <person name="Sonnenschein E.C."/>
            <person name="Melchiorsen J."/>
            <person name="Gram L."/>
        </authorList>
    </citation>
    <scope>NUCLEOTIDE SEQUENCE</scope>
    <source>
        <strain evidence="2">S2052</strain>
    </source>
</reference>
<dbReference type="PANTHER" id="PTHR34219:SF1">
    <property type="entry name" value="PEPSY DOMAIN-CONTAINING PROTEIN"/>
    <property type="match status" value="1"/>
</dbReference>
<dbReference type="InterPro" id="IPR005625">
    <property type="entry name" value="PepSY-ass_TM"/>
</dbReference>
<dbReference type="EMBL" id="JXXR01000002">
    <property type="protein sequence ID" value="KJY77066.1"/>
    <property type="molecule type" value="Genomic_DNA"/>
</dbReference>
<comment type="caution">
    <text evidence="2">The sequence shown here is derived from an EMBL/GenBank/DDBJ whole genome shotgun (WGS) entry which is preliminary data.</text>
</comment>
<accession>A0A837G9G9</accession>
<protein>
    <submittedName>
        <fullName evidence="2">Membrane protein</fullName>
    </submittedName>
</protein>
<dbReference type="Pfam" id="PF03413">
    <property type="entry name" value="PepSY"/>
    <property type="match status" value="1"/>
</dbReference>
<evidence type="ECO:0000313" key="2">
    <source>
        <dbReference type="EMBL" id="KJY77066.1"/>
    </source>
</evidence>
<gene>
    <name evidence="2" type="ORF">TW71_04380</name>
</gene>
<dbReference type="Pfam" id="PF03929">
    <property type="entry name" value="PepSY_TM"/>
    <property type="match status" value="1"/>
</dbReference>
<dbReference type="AlphaFoldDB" id="A0A837G9G9"/>
<proteinExistence type="predicted"/>
<dbReference type="PANTHER" id="PTHR34219">
    <property type="entry name" value="IRON-REGULATED INNER MEMBRANE PROTEIN-RELATED"/>
    <property type="match status" value="1"/>
</dbReference>
<dbReference type="InterPro" id="IPR025711">
    <property type="entry name" value="PepSY"/>
</dbReference>
<feature type="domain" description="PepSY" evidence="1">
    <location>
        <begin position="78"/>
        <end position="136"/>
    </location>
</feature>
<evidence type="ECO:0000259" key="1">
    <source>
        <dbReference type="Pfam" id="PF03413"/>
    </source>
</evidence>
<organism evidence="2">
    <name type="scientific">Vibrio coralliilyticus</name>
    <dbReference type="NCBI Taxonomy" id="190893"/>
    <lineage>
        <taxon>Bacteria</taxon>
        <taxon>Pseudomonadati</taxon>
        <taxon>Pseudomonadota</taxon>
        <taxon>Gammaproteobacteria</taxon>
        <taxon>Vibrionales</taxon>
        <taxon>Vibrionaceae</taxon>
        <taxon>Vibrio</taxon>
    </lineage>
</organism>
<dbReference type="RefSeq" id="WP_045985082.1">
    <property type="nucleotide sequence ID" value="NZ_CP063052.1"/>
</dbReference>
<name>A0A837G9G9_9VIBR</name>